<feature type="non-terminal residue" evidence="2">
    <location>
        <position position="102"/>
    </location>
</feature>
<name>A0A0F8YWE1_9ZZZZ</name>
<protein>
    <recommendedName>
        <fullName evidence="1">Creatinase N-terminal domain-containing protein</fullName>
    </recommendedName>
</protein>
<dbReference type="SUPFAM" id="SSF53092">
    <property type="entry name" value="Creatinase/prolidase N-terminal domain"/>
    <property type="match status" value="1"/>
</dbReference>
<reference evidence="2" key="1">
    <citation type="journal article" date="2015" name="Nature">
        <title>Complex archaea that bridge the gap between prokaryotes and eukaryotes.</title>
        <authorList>
            <person name="Spang A."/>
            <person name="Saw J.H."/>
            <person name="Jorgensen S.L."/>
            <person name="Zaremba-Niedzwiedzka K."/>
            <person name="Martijn J."/>
            <person name="Lind A.E."/>
            <person name="van Eijk R."/>
            <person name="Schleper C."/>
            <person name="Guy L."/>
            <person name="Ettema T.J."/>
        </authorList>
    </citation>
    <scope>NUCLEOTIDE SEQUENCE</scope>
</reference>
<dbReference type="Pfam" id="PF01321">
    <property type="entry name" value="Creatinase_N"/>
    <property type="match status" value="1"/>
</dbReference>
<sequence length="102" mass="11194">MSPDSNRLHKLDKLFDDQTPAILVSQIANIRYLLNKPTMFDPSFGGVMLVAPGVAILMVDSRYLAQTNEADLACEIRSISESPWVTAAGAIKEANLKRVGFE</sequence>
<comment type="caution">
    <text evidence="2">The sequence shown here is derived from an EMBL/GenBank/DDBJ whole genome shotgun (WGS) entry which is preliminary data.</text>
</comment>
<evidence type="ECO:0000259" key="1">
    <source>
        <dbReference type="Pfam" id="PF01321"/>
    </source>
</evidence>
<accession>A0A0F8YWE1</accession>
<evidence type="ECO:0000313" key="2">
    <source>
        <dbReference type="EMBL" id="KKK85772.1"/>
    </source>
</evidence>
<proteinExistence type="predicted"/>
<dbReference type="EMBL" id="LAZR01051152">
    <property type="protein sequence ID" value="KKK85772.1"/>
    <property type="molecule type" value="Genomic_DNA"/>
</dbReference>
<dbReference type="InterPro" id="IPR029149">
    <property type="entry name" value="Creatin/AminoP/Spt16_N"/>
</dbReference>
<organism evidence="2">
    <name type="scientific">marine sediment metagenome</name>
    <dbReference type="NCBI Taxonomy" id="412755"/>
    <lineage>
        <taxon>unclassified sequences</taxon>
        <taxon>metagenomes</taxon>
        <taxon>ecological metagenomes</taxon>
    </lineage>
</organism>
<gene>
    <name evidence="2" type="ORF">LCGC14_2769930</name>
</gene>
<dbReference type="AlphaFoldDB" id="A0A0F8YWE1"/>
<dbReference type="Gene3D" id="3.40.350.10">
    <property type="entry name" value="Creatinase/prolidase N-terminal domain"/>
    <property type="match status" value="1"/>
</dbReference>
<dbReference type="InterPro" id="IPR000587">
    <property type="entry name" value="Creatinase_N"/>
</dbReference>
<feature type="domain" description="Creatinase N-terminal" evidence="1">
    <location>
        <begin position="7"/>
        <end position="102"/>
    </location>
</feature>